<evidence type="ECO:0000313" key="2">
    <source>
        <dbReference type="Proteomes" id="UP000676194"/>
    </source>
</evidence>
<dbReference type="Proteomes" id="UP000676194">
    <property type="component" value="Chromosome"/>
</dbReference>
<dbReference type="RefSeq" id="WP_213495428.1">
    <property type="nucleotide sequence ID" value="NZ_CP074694.1"/>
</dbReference>
<proteinExistence type="predicted"/>
<keyword evidence="2" id="KW-1185">Reference proteome</keyword>
<dbReference type="EMBL" id="CP074694">
    <property type="protein sequence ID" value="QVL31502.1"/>
    <property type="molecule type" value="Genomic_DNA"/>
</dbReference>
<accession>A0A8E6B528</accession>
<organism evidence="1 2">
    <name type="scientific">Telmatocola sphagniphila</name>
    <dbReference type="NCBI Taxonomy" id="1123043"/>
    <lineage>
        <taxon>Bacteria</taxon>
        <taxon>Pseudomonadati</taxon>
        <taxon>Planctomycetota</taxon>
        <taxon>Planctomycetia</taxon>
        <taxon>Gemmatales</taxon>
        <taxon>Gemmataceae</taxon>
    </lineage>
</organism>
<reference evidence="1" key="1">
    <citation type="submission" date="2021-05" db="EMBL/GenBank/DDBJ databases">
        <title>Complete genome sequence of the cellulolytic planctomycete Telmatocola sphagniphila SP2T and characterization of the first cellulase from planctomycetes.</title>
        <authorList>
            <person name="Rakitin A.L."/>
            <person name="Beletsky A.V."/>
            <person name="Naumoff D.G."/>
            <person name="Kulichevskaya I.S."/>
            <person name="Mardanov A.V."/>
            <person name="Ravin N.V."/>
            <person name="Dedysh S.N."/>
        </authorList>
    </citation>
    <scope>NUCLEOTIDE SEQUENCE</scope>
    <source>
        <strain evidence="1">SP2T</strain>
    </source>
</reference>
<evidence type="ECO:0000313" key="1">
    <source>
        <dbReference type="EMBL" id="QVL31502.1"/>
    </source>
</evidence>
<sequence>MNFSKTIQKGGVENCPLSPPQLELTTVASRSVLGVQALAIRNGGVLEGSEERQPGRTGQRRLIAILLHHVQRDVVAKRDDCEKTLTV</sequence>
<dbReference type="AlphaFoldDB" id="A0A8E6B528"/>
<dbReference type="KEGG" id="tsph:KIH39_22055"/>
<gene>
    <name evidence="1" type="ORF">KIH39_22055</name>
</gene>
<protein>
    <submittedName>
        <fullName evidence="1">Uncharacterized protein</fullName>
    </submittedName>
</protein>
<name>A0A8E6B528_9BACT</name>